<keyword evidence="1" id="KW-0812">Transmembrane</keyword>
<keyword evidence="4" id="KW-1185">Reference proteome</keyword>
<dbReference type="EMBL" id="CAJVCE010000016">
    <property type="protein sequence ID" value="CAG7651287.1"/>
    <property type="molecule type" value="Genomic_DNA"/>
</dbReference>
<evidence type="ECO:0000259" key="2">
    <source>
        <dbReference type="PROSITE" id="PS50887"/>
    </source>
</evidence>
<dbReference type="InterPro" id="IPR050469">
    <property type="entry name" value="Diguanylate_Cyclase"/>
</dbReference>
<dbReference type="PANTHER" id="PTHR45138:SF9">
    <property type="entry name" value="DIGUANYLATE CYCLASE DGCM-RELATED"/>
    <property type="match status" value="1"/>
</dbReference>
<evidence type="ECO:0000313" key="4">
    <source>
        <dbReference type="Proteomes" id="UP000730618"/>
    </source>
</evidence>
<feature type="domain" description="GGDEF" evidence="2">
    <location>
        <begin position="233"/>
        <end position="358"/>
    </location>
</feature>
<feature type="transmembrane region" description="Helical" evidence="1">
    <location>
        <begin position="69"/>
        <end position="88"/>
    </location>
</feature>
<feature type="transmembrane region" description="Helical" evidence="1">
    <location>
        <begin position="35"/>
        <end position="57"/>
    </location>
</feature>
<keyword evidence="1" id="KW-0472">Membrane</keyword>
<feature type="transmembrane region" description="Helical" evidence="1">
    <location>
        <begin position="6"/>
        <end position="23"/>
    </location>
</feature>
<organism evidence="3 4">
    <name type="scientific">Paenibacillus allorhizosphaerae</name>
    <dbReference type="NCBI Taxonomy" id="2849866"/>
    <lineage>
        <taxon>Bacteria</taxon>
        <taxon>Bacillati</taxon>
        <taxon>Bacillota</taxon>
        <taxon>Bacilli</taxon>
        <taxon>Bacillales</taxon>
        <taxon>Paenibacillaceae</taxon>
        <taxon>Paenibacillus</taxon>
    </lineage>
</organism>
<dbReference type="SMART" id="SM00267">
    <property type="entry name" value="GGDEF"/>
    <property type="match status" value="1"/>
</dbReference>
<sequence length="359" mass="40451">MIHYLSVCVIPLLVVLLYITQLFDRLRKKRGYRFLTVGSAILLLSALLEILVSMPILQSPMLVDNLHHLVQALYYIGWYVSGIALFMLHRNLAKRGRIVLLCVLPVLLIISFLPAYISMFICAVTAIFVAIQIKKWLPGVASGFRWLLIFFAISELYGGTERLLLNNLNFHYAELVHDIFFIVGCSLVLVLVTTRISDVLENSYKSSITDGLTGLFNRKYFVSAVQKYVERAADVAVIFFDLDNFKKLNDTQGHKAGDDALKLVASILKEEIEGRGIAGRYGGEEMVVLMTSFETIMLIEDFSENVRKRIEKECVVTASIGFAQYAKGLSAEELLKRADEAMYHSKTNGKNRVTGYRLG</sequence>
<dbReference type="PANTHER" id="PTHR45138">
    <property type="entry name" value="REGULATORY COMPONENTS OF SENSORY TRANSDUCTION SYSTEM"/>
    <property type="match status" value="1"/>
</dbReference>
<comment type="caution">
    <text evidence="3">The sequence shown here is derived from an EMBL/GenBank/DDBJ whole genome shotgun (WGS) entry which is preliminary data.</text>
</comment>
<evidence type="ECO:0000313" key="3">
    <source>
        <dbReference type="EMBL" id="CAG7651287.1"/>
    </source>
</evidence>
<feature type="transmembrane region" description="Helical" evidence="1">
    <location>
        <begin position="100"/>
        <end position="131"/>
    </location>
</feature>
<reference evidence="3 4" key="1">
    <citation type="submission" date="2021-06" db="EMBL/GenBank/DDBJ databases">
        <authorList>
            <person name="Criscuolo A."/>
        </authorList>
    </citation>
    <scope>NUCLEOTIDE SEQUENCE [LARGE SCALE GENOMIC DNA]</scope>
    <source>
        <strain evidence="4">CIP 111802</strain>
    </source>
</reference>
<dbReference type="NCBIfam" id="TIGR00254">
    <property type="entry name" value="GGDEF"/>
    <property type="match status" value="1"/>
</dbReference>
<evidence type="ECO:0000256" key="1">
    <source>
        <dbReference type="SAM" id="Phobius"/>
    </source>
</evidence>
<dbReference type="InterPro" id="IPR000160">
    <property type="entry name" value="GGDEF_dom"/>
</dbReference>
<dbReference type="Proteomes" id="UP000730618">
    <property type="component" value="Unassembled WGS sequence"/>
</dbReference>
<name>A0ABN7TQE6_9BACL</name>
<proteinExistence type="predicted"/>
<keyword evidence="1" id="KW-1133">Transmembrane helix</keyword>
<feature type="transmembrane region" description="Helical" evidence="1">
    <location>
        <begin position="172"/>
        <end position="192"/>
    </location>
</feature>
<accession>A0ABN7TQE6</accession>
<feature type="transmembrane region" description="Helical" evidence="1">
    <location>
        <begin position="143"/>
        <end position="160"/>
    </location>
</feature>
<protein>
    <recommendedName>
        <fullName evidence="2">GGDEF domain-containing protein</fullName>
    </recommendedName>
</protein>
<dbReference type="RefSeq" id="WP_218101186.1">
    <property type="nucleotide sequence ID" value="NZ_CAJVCE010000016.1"/>
</dbReference>
<gene>
    <name evidence="3" type="ORF">PAECIP111802_04926</name>
</gene>
<dbReference type="CDD" id="cd01949">
    <property type="entry name" value="GGDEF"/>
    <property type="match status" value="1"/>
</dbReference>
<dbReference type="PROSITE" id="PS50887">
    <property type="entry name" value="GGDEF"/>
    <property type="match status" value="1"/>
</dbReference>
<dbReference type="Pfam" id="PF00990">
    <property type="entry name" value="GGDEF"/>
    <property type="match status" value="1"/>
</dbReference>